<proteinExistence type="predicted"/>
<dbReference type="AlphaFoldDB" id="A0A0E9UWY2"/>
<sequence>MHTYTHTYTSKHIHTQNRILFITCYKNTHKFSAEVRSCKYICHTSNYLSNEVRTVQ</sequence>
<dbReference type="EMBL" id="GBXM01038198">
    <property type="protein sequence ID" value="JAH70379.1"/>
    <property type="molecule type" value="Transcribed_RNA"/>
</dbReference>
<protein>
    <submittedName>
        <fullName evidence="1">Uncharacterized protein</fullName>
    </submittedName>
</protein>
<accession>A0A0E9UWY2</accession>
<name>A0A0E9UWY2_ANGAN</name>
<reference evidence="1" key="2">
    <citation type="journal article" date="2015" name="Fish Shellfish Immunol.">
        <title>Early steps in the European eel (Anguilla anguilla)-Vibrio vulnificus interaction in the gills: Role of the RtxA13 toxin.</title>
        <authorList>
            <person name="Callol A."/>
            <person name="Pajuelo D."/>
            <person name="Ebbesson L."/>
            <person name="Teles M."/>
            <person name="MacKenzie S."/>
            <person name="Amaro C."/>
        </authorList>
    </citation>
    <scope>NUCLEOTIDE SEQUENCE</scope>
</reference>
<reference evidence="1" key="1">
    <citation type="submission" date="2014-11" db="EMBL/GenBank/DDBJ databases">
        <authorList>
            <person name="Amaro Gonzalez C."/>
        </authorList>
    </citation>
    <scope>NUCLEOTIDE SEQUENCE</scope>
</reference>
<organism evidence="1">
    <name type="scientific">Anguilla anguilla</name>
    <name type="common">European freshwater eel</name>
    <name type="synonym">Muraena anguilla</name>
    <dbReference type="NCBI Taxonomy" id="7936"/>
    <lineage>
        <taxon>Eukaryota</taxon>
        <taxon>Metazoa</taxon>
        <taxon>Chordata</taxon>
        <taxon>Craniata</taxon>
        <taxon>Vertebrata</taxon>
        <taxon>Euteleostomi</taxon>
        <taxon>Actinopterygii</taxon>
        <taxon>Neopterygii</taxon>
        <taxon>Teleostei</taxon>
        <taxon>Anguilliformes</taxon>
        <taxon>Anguillidae</taxon>
        <taxon>Anguilla</taxon>
    </lineage>
</organism>
<evidence type="ECO:0000313" key="1">
    <source>
        <dbReference type="EMBL" id="JAH70379.1"/>
    </source>
</evidence>